<protein>
    <submittedName>
        <fullName evidence="3">Integrase</fullName>
    </submittedName>
</protein>
<dbReference type="InterPro" id="IPR013762">
    <property type="entry name" value="Integrase-like_cat_sf"/>
</dbReference>
<dbReference type="SUPFAM" id="SSF56349">
    <property type="entry name" value="DNA breaking-rejoining enzymes"/>
    <property type="match status" value="1"/>
</dbReference>
<dbReference type="OrthoDB" id="9801717at2"/>
<keyword evidence="1" id="KW-0233">DNA recombination</keyword>
<dbReference type="GO" id="GO:0015074">
    <property type="term" value="P:DNA integration"/>
    <property type="evidence" value="ECO:0007669"/>
    <property type="project" value="InterPro"/>
</dbReference>
<dbReference type="AlphaFoldDB" id="A0A7U4QL78"/>
<sequence length="76" mass="8771">MEGNHIIHYAFATHLLENGTDLRYIQELLGHKSFKTTEIYTHVSERDSGRSKSPLNTIGKGGNEIKVWDKRTIRLF</sequence>
<evidence type="ECO:0000313" key="4">
    <source>
        <dbReference type="Proteomes" id="UP000070560"/>
    </source>
</evidence>
<evidence type="ECO:0000259" key="2">
    <source>
        <dbReference type="PROSITE" id="PS51898"/>
    </source>
</evidence>
<dbReference type="PROSITE" id="PS51898">
    <property type="entry name" value="TYR_RECOMBINASE"/>
    <property type="match status" value="1"/>
</dbReference>
<dbReference type="Gene3D" id="1.10.443.10">
    <property type="entry name" value="Intergrase catalytic core"/>
    <property type="match status" value="1"/>
</dbReference>
<dbReference type="GO" id="GO:0003677">
    <property type="term" value="F:DNA binding"/>
    <property type="evidence" value="ECO:0007669"/>
    <property type="project" value="InterPro"/>
</dbReference>
<reference evidence="3 4" key="1">
    <citation type="submission" date="2015-10" db="EMBL/GenBank/DDBJ databases">
        <title>Candidatus Desulfofervidus auxilii, a hydrogenotrophic sulfate-reducing bacterium involved in the thermophilic anaerobic oxidation of methane.</title>
        <authorList>
            <person name="Krukenberg V."/>
            <person name="Richter M."/>
            <person name="Wegener G."/>
        </authorList>
    </citation>
    <scope>NUCLEOTIDE SEQUENCE [LARGE SCALE GENOMIC DNA]</scope>
    <source>
        <strain evidence="3 4">HS1</strain>
    </source>
</reference>
<evidence type="ECO:0000313" key="3">
    <source>
        <dbReference type="EMBL" id="AMM41400.1"/>
    </source>
</evidence>
<dbReference type="RefSeq" id="WP_066063445.1">
    <property type="nucleotide sequence ID" value="NZ_CP013015.1"/>
</dbReference>
<dbReference type="InterPro" id="IPR002104">
    <property type="entry name" value="Integrase_catalytic"/>
</dbReference>
<accession>A0A7U4QL78</accession>
<dbReference type="Proteomes" id="UP000070560">
    <property type="component" value="Chromosome"/>
</dbReference>
<gene>
    <name evidence="3" type="ORF">HS1_001604</name>
</gene>
<name>A0A7U4QL78_DESA2</name>
<evidence type="ECO:0000256" key="1">
    <source>
        <dbReference type="ARBA" id="ARBA00023172"/>
    </source>
</evidence>
<dbReference type="InterPro" id="IPR011010">
    <property type="entry name" value="DNA_brk_join_enz"/>
</dbReference>
<organism evidence="3 4">
    <name type="scientific">Desulfofervidus auxilii</name>
    <dbReference type="NCBI Taxonomy" id="1621989"/>
    <lineage>
        <taxon>Bacteria</taxon>
        <taxon>Pseudomonadati</taxon>
        <taxon>Thermodesulfobacteriota</taxon>
        <taxon>Candidatus Desulfofervidia</taxon>
        <taxon>Candidatus Desulfofervidales</taxon>
        <taxon>Candidatus Desulfofervidaceae</taxon>
        <taxon>Candidatus Desulfofervidus</taxon>
    </lineage>
</organism>
<dbReference type="GO" id="GO:0006310">
    <property type="term" value="P:DNA recombination"/>
    <property type="evidence" value="ECO:0007669"/>
    <property type="project" value="UniProtKB-KW"/>
</dbReference>
<keyword evidence="4" id="KW-1185">Reference proteome</keyword>
<feature type="domain" description="Tyr recombinase" evidence="2">
    <location>
        <begin position="1"/>
        <end position="56"/>
    </location>
</feature>
<dbReference type="EMBL" id="CP013015">
    <property type="protein sequence ID" value="AMM41400.1"/>
    <property type="molecule type" value="Genomic_DNA"/>
</dbReference>
<dbReference type="Pfam" id="PF00589">
    <property type="entry name" value="Phage_integrase"/>
    <property type="match status" value="1"/>
</dbReference>
<proteinExistence type="predicted"/>
<dbReference type="KEGG" id="daw:HS1_001604"/>